<evidence type="ECO:0000313" key="2">
    <source>
        <dbReference type="EMBL" id="KAJ7358709.1"/>
    </source>
</evidence>
<keyword evidence="3" id="KW-1185">Reference proteome</keyword>
<dbReference type="InterPro" id="IPR039871">
    <property type="entry name" value="FAM8A1"/>
</dbReference>
<sequence>MYQGAFQAQSNYPQSGLHQQGSQASFRGQQQPQNNPQNILNQPNGGGLLTGAGQAAPWVLQGQQAVRTVCEVQIAPISKRIYSEILDFIFLYFTKVLVFSIFYDDLERYSQLQYTLITDDNASLKDIEELLMQALVYRLIVFCI</sequence>
<proteinExistence type="predicted"/>
<protein>
    <submittedName>
        <fullName evidence="2">RDD</fullName>
    </submittedName>
</protein>
<name>A0A9X0CLA7_9CNID</name>
<dbReference type="OrthoDB" id="10061042at2759"/>
<dbReference type="PANTHER" id="PTHR13659:SF5">
    <property type="entry name" value="PROTEIN FAM8A1"/>
    <property type="match status" value="1"/>
</dbReference>
<feature type="region of interest" description="Disordered" evidence="1">
    <location>
        <begin position="1"/>
        <end position="48"/>
    </location>
</feature>
<evidence type="ECO:0000256" key="1">
    <source>
        <dbReference type="SAM" id="MobiDB-lite"/>
    </source>
</evidence>
<dbReference type="EMBL" id="MU827316">
    <property type="protein sequence ID" value="KAJ7358709.1"/>
    <property type="molecule type" value="Genomic_DNA"/>
</dbReference>
<gene>
    <name evidence="2" type="primary">FAM8A1</name>
    <name evidence="2" type="ORF">OS493_022152</name>
</gene>
<comment type="caution">
    <text evidence="2">The sequence shown here is derived from an EMBL/GenBank/DDBJ whole genome shotgun (WGS) entry which is preliminary data.</text>
</comment>
<evidence type="ECO:0000313" key="3">
    <source>
        <dbReference type="Proteomes" id="UP001163046"/>
    </source>
</evidence>
<dbReference type="PANTHER" id="PTHR13659">
    <property type="entry name" value="AUTOSOMAL HIGHLY CONSERVED PROTEIN"/>
    <property type="match status" value="1"/>
</dbReference>
<dbReference type="Proteomes" id="UP001163046">
    <property type="component" value="Unassembled WGS sequence"/>
</dbReference>
<feature type="compositionally biased region" description="Polar residues" evidence="1">
    <location>
        <begin position="1"/>
        <end position="27"/>
    </location>
</feature>
<accession>A0A9X0CLA7</accession>
<feature type="compositionally biased region" description="Low complexity" evidence="1">
    <location>
        <begin position="28"/>
        <end position="43"/>
    </location>
</feature>
<organism evidence="2 3">
    <name type="scientific">Desmophyllum pertusum</name>
    <dbReference type="NCBI Taxonomy" id="174260"/>
    <lineage>
        <taxon>Eukaryota</taxon>
        <taxon>Metazoa</taxon>
        <taxon>Cnidaria</taxon>
        <taxon>Anthozoa</taxon>
        <taxon>Hexacorallia</taxon>
        <taxon>Scleractinia</taxon>
        <taxon>Caryophylliina</taxon>
        <taxon>Caryophylliidae</taxon>
        <taxon>Desmophyllum</taxon>
    </lineage>
</organism>
<reference evidence="2" key="1">
    <citation type="submission" date="2023-01" db="EMBL/GenBank/DDBJ databases">
        <title>Genome assembly of the deep-sea coral Lophelia pertusa.</title>
        <authorList>
            <person name="Herrera S."/>
            <person name="Cordes E."/>
        </authorList>
    </citation>
    <scope>NUCLEOTIDE SEQUENCE</scope>
    <source>
        <strain evidence="2">USNM1676648</strain>
        <tissue evidence="2">Polyp</tissue>
    </source>
</reference>
<dbReference type="AlphaFoldDB" id="A0A9X0CLA7"/>